<evidence type="ECO:0000256" key="13">
    <source>
        <dbReference type="ARBA" id="ARBA00023136"/>
    </source>
</evidence>
<evidence type="ECO:0000256" key="3">
    <source>
        <dbReference type="ARBA" id="ARBA00008915"/>
    </source>
</evidence>
<comment type="similarity">
    <text evidence="3">Belongs to the complex I NDUFB11 subunit family.</text>
</comment>
<reference evidence="18 19" key="1">
    <citation type="journal article" date="2024" name="BMC Genomics">
        <title>Genome assembly of redclaw crayfish (Cherax quadricarinatus) provides insights into its immune adaptation and hypoxia tolerance.</title>
        <authorList>
            <person name="Liu Z."/>
            <person name="Zheng J."/>
            <person name="Li H."/>
            <person name="Fang K."/>
            <person name="Wang S."/>
            <person name="He J."/>
            <person name="Zhou D."/>
            <person name="Weng S."/>
            <person name="Chi M."/>
            <person name="Gu Z."/>
            <person name="He J."/>
            <person name="Li F."/>
            <person name="Wang M."/>
        </authorList>
    </citation>
    <scope>NUCLEOTIDE SEQUENCE [LARGE SCALE GENOMIC DNA]</scope>
    <source>
        <strain evidence="18">ZL_2023a</strain>
    </source>
</reference>
<name>A0AAW0YB50_CHEQU</name>
<proteinExistence type="inferred from homology"/>
<dbReference type="PANTHER" id="PTHR13327">
    <property type="entry name" value="NADH-UBIQUINONE OXIDOREDUCTASE ESSS SUBUNIT, MITOCHONDRIAL PRECURSOR"/>
    <property type="match status" value="1"/>
</dbReference>
<keyword evidence="7 17" id="KW-0812">Transmembrane</keyword>
<keyword evidence="10" id="KW-0249">Electron transport</keyword>
<evidence type="ECO:0000256" key="16">
    <source>
        <dbReference type="ARBA" id="ARBA00046528"/>
    </source>
</evidence>
<protein>
    <recommendedName>
        <fullName evidence="4">NADH dehydrogenase [ubiquinone] 1 beta subcomplex subunit 11, mitochondrial</fullName>
    </recommendedName>
    <alternativeName>
        <fullName evidence="15">Complex I-ESSS</fullName>
    </alternativeName>
    <alternativeName>
        <fullName evidence="14">NADH-ubiquinone oxidoreductase ESSS subunit</fullName>
    </alternativeName>
</protein>
<dbReference type="AlphaFoldDB" id="A0AAW0YB50"/>
<comment type="subunit">
    <text evidence="16">Complex I is composed of 45 different subunits. Interacts with BCAP31.</text>
</comment>
<evidence type="ECO:0000256" key="15">
    <source>
        <dbReference type="ARBA" id="ARBA00031387"/>
    </source>
</evidence>
<evidence type="ECO:0000256" key="12">
    <source>
        <dbReference type="ARBA" id="ARBA00023128"/>
    </source>
</evidence>
<dbReference type="EMBL" id="JARKIK010000010">
    <property type="protein sequence ID" value="KAK8749205.1"/>
    <property type="molecule type" value="Genomic_DNA"/>
</dbReference>
<keyword evidence="9" id="KW-0809">Transit peptide</keyword>
<evidence type="ECO:0000256" key="4">
    <source>
        <dbReference type="ARBA" id="ARBA00018632"/>
    </source>
</evidence>
<keyword evidence="6" id="KW-0679">Respiratory chain</keyword>
<dbReference type="PANTHER" id="PTHR13327:SF0">
    <property type="entry name" value="NADH DEHYDROGENASE [UBIQUINONE] 1 BETA SUBCOMPLEX SUBUNIT 11, MITOCHONDRIAL"/>
    <property type="match status" value="1"/>
</dbReference>
<evidence type="ECO:0000256" key="10">
    <source>
        <dbReference type="ARBA" id="ARBA00022982"/>
    </source>
</evidence>
<gene>
    <name evidence="18" type="ORF">OTU49_015730</name>
</gene>
<evidence type="ECO:0000256" key="2">
    <source>
        <dbReference type="ARBA" id="ARBA00004434"/>
    </source>
</evidence>
<evidence type="ECO:0000256" key="6">
    <source>
        <dbReference type="ARBA" id="ARBA00022660"/>
    </source>
</evidence>
<dbReference type="Proteomes" id="UP001445076">
    <property type="component" value="Unassembled WGS sequence"/>
</dbReference>
<sequence length="105" mass="12225">MSKTEQTAVTKNWISWGFSYDSEVEDNTIMHLTFFFGVTLCIVTIGFVWAYLPDFRMVDWAQREGYLELCRREAEVLSLIDPNLISIEKIELPLDEELADTEIII</sequence>
<evidence type="ECO:0000313" key="19">
    <source>
        <dbReference type="Proteomes" id="UP001445076"/>
    </source>
</evidence>
<keyword evidence="19" id="KW-1185">Reference proteome</keyword>
<evidence type="ECO:0000256" key="8">
    <source>
        <dbReference type="ARBA" id="ARBA00022792"/>
    </source>
</evidence>
<keyword evidence="8" id="KW-0999">Mitochondrion inner membrane</keyword>
<reference evidence="18" key="2">
    <citation type="submission" date="2024-01" db="EMBL/GenBank/DDBJ databases">
        <authorList>
            <person name="He J."/>
            <person name="Wang M."/>
            <person name="Zheng J."/>
            <person name="Liu Z."/>
        </authorList>
    </citation>
    <scope>NUCLEOTIDE SEQUENCE</scope>
    <source>
        <strain evidence="18">ZL_2023a</strain>
        <tissue evidence="18">Muscle</tissue>
    </source>
</reference>
<evidence type="ECO:0000256" key="11">
    <source>
        <dbReference type="ARBA" id="ARBA00022989"/>
    </source>
</evidence>
<dbReference type="InterPro" id="IPR019329">
    <property type="entry name" value="NADH_UbQ_OxRdtase_ESSS_su"/>
</dbReference>
<comment type="caution">
    <text evidence="18">The sequence shown here is derived from an EMBL/GenBank/DDBJ whole genome shotgun (WGS) entry which is preliminary data.</text>
</comment>
<evidence type="ECO:0000256" key="1">
    <source>
        <dbReference type="ARBA" id="ARBA00003195"/>
    </source>
</evidence>
<feature type="transmembrane region" description="Helical" evidence="17">
    <location>
        <begin position="29"/>
        <end position="52"/>
    </location>
</feature>
<comment type="function">
    <text evidence="1">Accessory subunit of the mitochondrial membrane respiratory chain NADH dehydrogenase (Complex I), that is believed not to be involved in catalysis. Complex I functions in the transfer of electrons from NADH to the respiratory chain. The immediate electron acceptor for the enzyme is believed to be ubiquinone.</text>
</comment>
<keyword evidence="5" id="KW-0813">Transport</keyword>
<evidence type="ECO:0000256" key="9">
    <source>
        <dbReference type="ARBA" id="ARBA00022946"/>
    </source>
</evidence>
<keyword evidence="13 17" id="KW-0472">Membrane</keyword>
<dbReference type="Pfam" id="PF10183">
    <property type="entry name" value="ESSS"/>
    <property type="match status" value="1"/>
</dbReference>
<accession>A0AAW0YB50</accession>
<keyword evidence="12" id="KW-0496">Mitochondrion</keyword>
<evidence type="ECO:0000256" key="14">
    <source>
        <dbReference type="ARBA" id="ARBA00030753"/>
    </source>
</evidence>
<evidence type="ECO:0000256" key="5">
    <source>
        <dbReference type="ARBA" id="ARBA00022448"/>
    </source>
</evidence>
<evidence type="ECO:0000256" key="7">
    <source>
        <dbReference type="ARBA" id="ARBA00022692"/>
    </source>
</evidence>
<dbReference type="EMBL" id="JARKIK010000010">
    <property type="protein sequence ID" value="KAK8749206.1"/>
    <property type="molecule type" value="Genomic_DNA"/>
</dbReference>
<dbReference type="GO" id="GO:0005743">
    <property type="term" value="C:mitochondrial inner membrane"/>
    <property type="evidence" value="ECO:0007669"/>
    <property type="project" value="UniProtKB-SubCell"/>
</dbReference>
<keyword evidence="11 17" id="KW-1133">Transmembrane helix</keyword>
<organism evidence="18 19">
    <name type="scientific">Cherax quadricarinatus</name>
    <name type="common">Australian red claw crayfish</name>
    <dbReference type="NCBI Taxonomy" id="27406"/>
    <lineage>
        <taxon>Eukaryota</taxon>
        <taxon>Metazoa</taxon>
        <taxon>Ecdysozoa</taxon>
        <taxon>Arthropoda</taxon>
        <taxon>Crustacea</taxon>
        <taxon>Multicrustacea</taxon>
        <taxon>Malacostraca</taxon>
        <taxon>Eumalacostraca</taxon>
        <taxon>Eucarida</taxon>
        <taxon>Decapoda</taxon>
        <taxon>Pleocyemata</taxon>
        <taxon>Astacidea</taxon>
        <taxon>Parastacoidea</taxon>
        <taxon>Parastacidae</taxon>
        <taxon>Cherax</taxon>
    </lineage>
</organism>
<comment type="subcellular location">
    <subcellularLocation>
        <location evidence="2">Mitochondrion inner membrane</location>
        <topology evidence="2">Single-pass membrane protein</topology>
    </subcellularLocation>
</comment>
<evidence type="ECO:0000256" key="17">
    <source>
        <dbReference type="SAM" id="Phobius"/>
    </source>
</evidence>
<evidence type="ECO:0000313" key="18">
    <source>
        <dbReference type="EMBL" id="KAK8749206.1"/>
    </source>
</evidence>